<reference evidence="4 5" key="1">
    <citation type="journal article" date="2014" name="Genome Announc.">
        <title>Draft Genome Sequence of Fervidicella metallireducens Strain AeBT, an Iron-Reducing Thermoanaerobe from the Great Artesian Basin.</title>
        <authorList>
            <person name="Patel B.K."/>
        </authorList>
    </citation>
    <scope>NUCLEOTIDE SEQUENCE [LARGE SCALE GENOMIC DNA]</scope>
    <source>
        <strain evidence="4 5">AeB</strain>
    </source>
</reference>
<evidence type="ECO:0000313" key="5">
    <source>
        <dbReference type="Proteomes" id="UP000019681"/>
    </source>
</evidence>
<proteinExistence type="predicted"/>
<accession>A0A017RWX4</accession>
<dbReference type="OrthoDB" id="1705236at2"/>
<dbReference type="RefSeq" id="WP_035378205.1">
    <property type="nucleotide sequence ID" value="NZ_AZQP01000007.1"/>
</dbReference>
<evidence type="ECO:0000256" key="1">
    <source>
        <dbReference type="ARBA" id="ARBA00022630"/>
    </source>
</evidence>
<dbReference type="PANTHER" id="PTHR43278">
    <property type="entry name" value="NAD(P)H-DEPENDENT FMN-CONTAINING OXIDOREDUCTASE YWQN-RELATED"/>
    <property type="match status" value="1"/>
</dbReference>
<dbReference type="AlphaFoldDB" id="A0A017RWX4"/>
<evidence type="ECO:0000256" key="2">
    <source>
        <dbReference type="ARBA" id="ARBA00022643"/>
    </source>
</evidence>
<dbReference type="InterPro" id="IPR005025">
    <property type="entry name" value="FMN_Rdtase-like_dom"/>
</dbReference>
<comment type="caution">
    <text evidence="4">The sequence shown here is derived from an EMBL/GenBank/DDBJ whole genome shotgun (WGS) entry which is preliminary data.</text>
</comment>
<gene>
    <name evidence="4" type="ORF">Q428_03505</name>
</gene>
<organism evidence="4 5">
    <name type="scientific">Fervidicella metallireducens AeB</name>
    <dbReference type="NCBI Taxonomy" id="1403537"/>
    <lineage>
        <taxon>Bacteria</taxon>
        <taxon>Bacillati</taxon>
        <taxon>Bacillota</taxon>
        <taxon>Clostridia</taxon>
        <taxon>Eubacteriales</taxon>
        <taxon>Clostridiaceae</taxon>
        <taxon>Fervidicella</taxon>
    </lineage>
</organism>
<dbReference type="Proteomes" id="UP000019681">
    <property type="component" value="Unassembled WGS sequence"/>
</dbReference>
<dbReference type="EMBL" id="AZQP01000007">
    <property type="protein sequence ID" value="EYE89182.1"/>
    <property type="molecule type" value="Genomic_DNA"/>
</dbReference>
<keyword evidence="2" id="KW-0288">FMN</keyword>
<dbReference type="Pfam" id="PF03358">
    <property type="entry name" value="FMN_red"/>
    <property type="match status" value="1"/>
</dbReference>
<keyword evidence="5" id="KW-1185">Reference proteome</keyword>
<evidence type="ECO:0000313" key="4">
    <source>
        <dbReference type="EMBL" id="EYE89182.1"/>
    </source>
</evidence>
<dbReference type="SUPFAM" id="SSF52218">
    <property type="entry name" value="Flavoproteins"/>
    <property type="match status" value="1"/>
</dbReference>
<dbReference type="PANTHER" id="PTHR43278:SF4">
    <property type="entry name" value="NAD(P)H-DEPENDENT FMN-CONTAINING OXIDOREDUCTASE YWQN-RELATED"/>
    <property type="match status" value="1"/>
</dbReference>
<dbReference type="InterPro" id="IPR051796">
    <property type="entry name" value="ISF_SsuE-like"/>
</dbReference>
<feature type="domain" description="NADPH-dependent FMN reductase-like" evidence="3">
    <location>
        <begin position="164"/>
        <end position="316"/>
    </location>
</feature>
<evidence type="ECO:0000259" key="3">
    <source>
        <dbReference type="Pfam" id="PF03358"/>
    </source>
</evidence>
<dbReference type="Gene3D" id="3.40.50.360">
    <property type="match status" value="1"/>
</dbReference>
<keyword evidence="1" id="KW-0285">Flavoprotein</keyword>
<name>A0A017RWX4_9CLOT</name>
<protein>
    <submittedName>
        <fullName evidence="4">FMN reductase</fullName>
    </submittedName>
</protein>
<dbReference type="STRING" id="1403537.Q428_03505"/>
<dbReference type="GO" id="GO:0016491">
    <property type="term" value="F:oxidoreductase activity"/>
    <property type="evidence" value="ECO:0007669"/>
    <property type="project" value="InterPro"/>
</dbReference>
<sequence>MSQLELISPGPLSHELQMMLEPIITEKNVHVINSIKDVNSLANRKIIFAVEVDDSGFAIPIYDFIKKLYKSDSNYFKDSSAAIFIHSSNQLFTKSVAQSLIFITNKMGCRYIGHPVVEAIEGYKNFHTWQKTMDMPLKDICHLHCQNLYKRLINDVIPHKKQPHILVLHASSRKTSNTLLLWDIIKKYLSNCIIEEIHVENGTINDCRGCSFKTCLHYSKQDSCFYGGIVVEEVFPAIQRCDSIIWICPNYNDAISANLTAVINRLTALYRKISFYDKSIFGIIVSGNSGGDSVAKQLIGALNINKGFRLPPDFAIMEIANDPKSILKVDSIENKAKSFAENIILNF</sequence>
<dbReference type="InterPro" id="IPR029039">
    <property type="entry name" value="Flavoprotein-like_sf"/>
</dbReference>